<evidence type="ECO:0000256" key="2">
    <source>
        <dbReference type="SAM" id="Phobius"/>
    </source>
</evidence>
<keyword evidence="2" id="KW-0472">Membrane</keyword>
<feature type="region of interest" description="Disordered" evidence="1">
    <location>
        <begin position="1"/>
        <end position="29"/>
    </location>
</feature>
<name>A0ABS7G1E6_9ACTN</name>
<keyword evidence="4" id="KW-1185">Reference proteome</keyword>
<dbReference type="Proteomes" id="UP000774570">
    <property type="component" value="Unassembled WGS sequence"/>
</dbReference>
<sequence>MAERDQAVTADGRTGEKDGRPRRAPSGAAARASAVRVLAGAVSAITTVVVAILAVHIVFTVFEANTGNGIVSWFADWADRLAWQFKDVFEPADAKLRVAVNYGLAAVAYLVAGRLLVALIRRIR</sequence>
<evidence type="ECO:0000313" key="3">
    <source>
        <dbReference type="EMBL" id="MBW8485709.1"/>
    </source>
</evidence>
<feature type="transmembrane region" description="Helical" evidence="2">
    <location>
        <begin position="99"/>
        <end position="120"/>
    </location>
</feature>
<feature type="transmembrane region" description="Helical" evidence="2">
    <location>
        <begin position="37"/>
        <end position="59"/>
    </location>
</feature>
<keyword evidence="2" id="KW-1133">Transmembrane helix</keyword>
<reference evidence="3 4" key="1">
    <citation type="submission" date="2021-07" db="EMBL/GenBank/DDBJ databases">
        <title>Actinomadura sp. PM05-2 isolated from lichen.</title>
        <authorList>
            <person name="Somphong A."/>
            <person name="Phongsopitanun W."/>
            <person name="Tanasupawat S."/>
            <person name="Peongsungnone V."/>
        </authorList>
    </citation>
    <scope>NUCLEOTIDE SEQUENCE [LARGE SCALE GENOMIC DNA]</scope>
    <source>
        <strain evidence="3 4">PM05-2</strain>
    </source>
</reference>
<accession>A0ABS7G1E6</accession>
<gene>
    <name evidence="3" type="ORF">K1Y72_25235</name>
</gene>
<protein>
    <submittedName>
        <fullName evidence="3">Uncharacterized protein</fullName>
    </submittedName>
</protein>
<organism evidence="3 4">
    <name type="scientific">Actinomadura parmotrematis</name>
    <dbReference type="NCBI Taxonomy" id="2864039"/>
    <lineage>
        <taxon>Bacteria</taxon>
        <taxon>Bacillati</taxon>
        <taxon>Actinomycetota</taxon>
        <taxon>Actinomycetes</taxon>
        <taxon>Streptosporangiales</taxon>
        <taxon>Thermomonosporaceae</taxon>
        <taxon>Actinomadura</taxon>
    </lineage>
</organism>
<proteinExistence type="predicted"/>
<evidence type="ECO:0000313" key="4">
    <source>
        <dbReference type="Proteomes" id="UP000774570"/>
    </source>
</evidence>
<evidence type="ECO:0000256" key="1">
    <source>
        <dbReference type="SAM" id="MobiDB-lite"/>
    </source>
</evidence>
<dbReference type="EMBL" id="JAIBOA010000018">
    <property type="protein sequence ID" value="MBW8485709.1"/>
    <property type="molecule type" value="Genomic_DNA"/>
</dbReference>
<keyword evidence="2" id="KW-0812">Transmembrane</keyword>
<dbReference type="RefSeq" id="WP_220168952.1">
    <property type="nucleotide sequence ID" value="NZ_JAIBOA010000018.1"/>
</dbReference>
<comment type="caution">
    <text evidence="3">The sequence shown here is derived from an EMBL/GenBank/DDBJ whole genome shotgun (WGS) entry which is preliminary data.</text>
</comment>